<name>A0A0C2VJP6_9BACL</name>
<dbReference type="Proteomes" id="UP000031972">
    <property type="component" value="Unassembled WGS sequence"/>
</dbReference>
<gene>
    <name evidence="1" type="ORF">KR50_11320</name>
</gene>
<protein>
    <submittedName>
        <fullName evidence="1">Uncharacterized protein</fullName>
    </submittedName>
</protein>
<sequence length="49" mass="5385">MIDLNNLTDKVTYTLFNSGVFLLFPDFLRKNGLKNKQKLPASIGALAGS</sequence>
<comment type="caution">
    <text evidence="1">The sequence shown here is derived from an EMBL/GenBank/DDBJ whole genome shotgun (WGS) entry which is preliminary data.</text>
</comment>
<keyword evidence="2" id="KW-1185">Reference proteome</keyword>
<evidence type="ECO:0000313" key="2">
    <source>
        <dbReference type="Proteomes" id="UP000031972"/>
    </source>
</evidence>
<dbReference type="PATRIC" id="fig|220754.4.peg.1153"/>
<accession>A0A0C2VJP6</accession>
<organism evidence="1 2">
    <name type="scientific">Jeotgalibacillus campisalis</name>
    <dbReference type="NCBI Taxonomy" id="220754"/>
    <lineage>
        <taxon>Bacteria</taxon>
        <taxon>Bacillati</taxon>
        <taxon>Bacillota</taxon>
        <taxon>Bacilli</taxon>
        <taxon>Bacillales</taxon>
        <taxon>Caryophanaceae</taxon>
        <taxon>Jeotgalibacillus</taxon>
    </lineage>
</organism>
<evidence type="ECO:0000313" key="1">
    <source>
        <dbReference type="EMBL" id="KIL49097.1"/>
    </source>
</evidence>
<proteinExistence type="predicted"/>
<reference evidence="1 2" key="1">
    <citation type="submission" date="2015-01" db="EMBL/GenBank/DDBJ databases">
        <title>Jeotgalibacillus campisalis genome sequencing.</title>
        <authorList>
            <person name="Goh K.M."/>
            <person name="Chan K.-G."/>
            <person name="Yaakop A.S."/>
            <person name="Ee R."/>
            <person name="Gan H.M."/>
            <person name="Chan C.S."/>
        </authorList>
    </citation>
    <scope>NUCLEOTIDE SEQUENCE [LARGE SCALE GENOMIC DNA]</scope>
    <source>
        <strain evidence="1 2">SF-57</strain>
    </source>
</reference>
<dbReference type="AlphaFoldDB" id="A0A0C2VJP6"/>
<dbReference type="EMBL" id="JXRR01000010">
    <property type="protein sequence ID" value="KIL49097.1"/>
    <property type="molecule type" value="Genomic_DNA"/>
</dbReference>